<dbReference type="OrthoDB" id="11450at2157"/>
<dbReference type="Proteomes" id="UP000266745">
    <property type="component" value="Chromosome"/>
</dbReference>
<reference evidence="1 2" key="1">
    <citation type="journal article" date="2016" name="Sci. Rep.">
        <title>A novel ammonia-oxidizing archaeon from wastewater treatment plant: Its enrichment, physiological and genomic characteristics.</title>
        <authorList>
            <person name="Li Y."/>
            <person name="Ding K."/>
            <person name="Wen X."/>
            <person name="Zhang B."/>
            <person name="Shen B."/>
            <person name="Yang Y."/>
        </authorList>
    </citation>
    <scope>NUCLEOTIDE SEQUENCE [LARGE SCALE GENOMIC DNA]</scope>
    <source>
        <strain evidence="1 2">SAT1</strain>
    </source>
</reference>
<keyword evidence="2" id="KW-1185">Reference proteome</keyword>
<organism evidence="1 2">
    <name type="scientific">Candidatus Nitrosotenuis cloacae</name>
    <dbReference type="NCBI Taxonomy" id="1603555"/>
    <lineage>
        <taxon>Archaea</taxon>
        <taxon>Nitrososphaerota</taxon>
        <taxon>Candidatus Nitrosotenuis</taxon>
    </lineage>
</organism>
<gene>
    <name evidence="1" type="ORF">SU86_002330</name>
</gene>
<dbReference type="EMBL" id="CP011097">
    <property type="protein sequence ID" value="AJZ75414.1"/>
    <property type="molecule type" value="Genomic_DNA"/>
</dbReference>
<dbReference type="AlphaFoldDB" id="A0A3G1B1F3"/>
<accession>A0A3G1B1F3</accession>
<dbReference type="InterPro" id="IPR014710">
    <property type="entry name" value="RmlC-like_jellyroll"/>
</dbReference>
<dbReference type="RefSeq" id="WP_048188012.1">
    <property type="nucleotide sequence ID" value="NZ_CP011097.1"/>
</dbReference>
<dbReference type="GeneID" id="24875223"/>
<protein>
    <recommendedName>
        <fullName evidence="3">Cupin type-1 domain-containing protein</fullName>
    </recommendedName>
</protein>
<dbReference type="STRING" id="1603555.SU86_002330"/>
<dbReference type="Gene3D" id="2.60.120.10">
    <property type="entry name" value="Jelly Rolls"/>
    <property type="match status" value="1"/>
</dbReference>
<evidence type="ECO:0000313" key="1">
    <source>
        <dbReference type="EMBL" id="AJZ75414.1"/>
    </source>
</evidence>
<evidence type="ECO:0008006" key="3">
    <source>
        <dbReference type="Google" id="ProtNLM"/>
    </source>
</evidence>
<evidence type="ECO:0000313" key="2">
    <source>
        <dbReference type="Proteomes" id="UP000266745"/>
    </source>
</evidence>
<dbReference type="KEGG" id="tah:SU86_002330"/>
<proteinExistence type="predicted"/>
<sequence>MELEFDKQASDARGTILFLKYGKKSINIVEIKKGFARGGHYHTFETKHHVLSGMLEYREKNINTNQETIQTITAPAIITVPPMAAHLLTAITDTMFAEEFGEGYSAIEYPEYRNIVMQKMA</sequence>
<dbReference type="SUPFAM" id="SSF51182">
    <property type="entry name" value="RmlC-like cupins"/>
    <property type="match status" value="1"/>
</dbReference>
<dbReference type="InterPro" id="IPR011051">
    <property type="entry name" value="RmlC_Cupin_sf"/>
</dbReference>
<name>A0A3G1B1F3_9ARCH</name>